<evidence type="ECO:0000259" key="1">
    <source>
        <dbReference type="Pfam" id="PF21777"/>
    </source>
</evidence>
<evidence type="ECO:0000313" key="3">
    <source>
        <dbReference type="Proteomes" id="UP001218362"/>
    </source>
</evidence>
<dbReference type="Proteomes" id="UP001218362">
    <property type="component" value="Chromosome"/>
</dbReference>
<feature type="domain" description="Short chain dehydrogenase-like proteobacteria" evidence="1">
    <location>
        <begin position="5"/>
        <end position="102"/>
    </location>
</feature>
<name>A0AAJ5X6W7_9SPHN</name>
<evidence type="ECO:0000313" key="2">
    <source>
        <dbReference type="EMBL" id="WEK47548.1"/>
    </source>
</evidence>
<sequence>MQAVLRIAELPATALDAAATFLSEHLPRARAELASGAEALALVFPPAPYDHASWRKAAVADLARESTPKRVNAITGEDPAAIDATIAWLAQAPGITGQLLPVQASNAGISGN</sequence>
<protein>
    <recommendedName>
        <fullName evidence="1">Short chain dehydrogenase-like proteobacteria domain-containing protein</fullName>
    </recommendedName>
</protein>
<dbReference type="AlphaFoldDB" id="A0AAJ5X6W7"/>
<proteinExistence type="predicted"/>
<dbReference type="KEGG" id="acob:P0Y56_04445"/>
<dbReference type="Pfam" id="PF21777">
    <property type="entry name" value="SDR-like"/>
    <property type="match status" value="1"/>
</dbReference>
<dbReference type="EMBL" id="CP119316">
    <property type="protein sequence ID" value="WEK47548.1"/>
    <property type="molecule type" value="Genomic_DNA"/>
</dbReference>
<reference evidence="2" key="1">
    <citation type="submission" date="2023-03" db="EMBL/GenBank/DDBJ databases">
        <title>Andean soil-derived lignocellulolytic bacterial consortium as a source of novel taxa and putative plastic-active enzymes.</title>
        <authorList>
            <person name="Diaz-Garcia L."/>
            <person name="Chuvochina M."/>
            <person name="Feuerriegel G."/>
            <person name="Bunk B."/>
            <person name="Sproer C."/>
            <person name="Streit W.R."/>
            <person name="Rodriguez L.M."/>
            <person name="Overmann J."/>
            <person name="Jimenez D.J."/>
        </authorList>
    </citation>
    <scope>NUCLEOTIDE SEQUENCE</scope>
    <source>
        <strain evidence="2">MAG 26</strain>
    </source>
</reference>
<gene>
    <name evidence="2" type="ORF">P0Y56_04445</name>
</gene>
<accession>A0AAJ5X6W7</accession>
<dbReference type="InterPro" id="IPR048623">
    <property type="entry name" value="SDR-like_proteobact"/>
</dbReference>
<organism evidence="2 3">
    <name type="scientific">Candidatus Andeanibacterium colombiense</name>
    <dbReference type="NCBI Taxonomy" id="3121345"/>
    <lineage>
        <taxon>Bacteria</taxon>
        <taxon>Pseudomonadati</taxon>
        <taxon>Pseudomonadota</taxon>
        <taxon>Alphaproteobacteria</taxon>
        <taxon>Sphingomonadales</taxon>
        <taxon>Sphingomonadaceae</taxon>
        <taxon>Candidatus Andeanibacterium</taxon>
    </lineage>
</organism>